<reference evidence="9 10" key="1">
    <citation type="submission" date="2019-07" db="EMBL/GenBank/DDBJ databases">
        <title>Quadrisphaera sp. strain DD2A genome sequencing and assembly.</title>
        <authorList>
            <person name="Kim I."/>
        </authorList>
    </citation>
    <scope>NUCLEOTIDE SEQUENCE [LARGE SCALE GENOMIC DNA]</scope>
    <source>
        <strain evidence="9 10">DD2A</strain>
    </source>
</reference>
<dbReference type="AlphaFoldDB" id="A0A5C8Z3P9"/>
<evidence type="ECO:0000313" key="10">
    <source>
        <dbReference type="Proteomes" id="UP000321234"/>
    </source>
</evidence>
<comment type="function">
    <text evidence="5">Modulates RecA activity.</text>
</comment>
<gene>
    <name evidence="5" type="primary">recX</name>
    <name evidence="9" type="ORF">FMM08_18410</name>
</gene>
<keyword evidence="10" id="KW-1185">Reference proteome</keyword>
<keyword evidence="4 5" id="KW-0963">Cytoplasm</keyword>
<dbReference type="Pfam" id="PF21982">
    <property type="entry name" value="RecX_HTH1"/>
    <property type="match status" value="1"/>
</dbReference>
<dbReference type="InterPro" id="IPR053924">
    <property type="entry name" value="RecX_HTH_2nd"/>
</dbReference>
<comment type="caution">
    <text evidence="9">The sequence shown here is derived from an EMBL/GenBank/DDBJ whole genome shotgun (WGS) entry which is preliminary data.</text>
</comment>
<comment type="similarity">
    <text evidence="2 5">Belongs to the RecX family.</text>
</comment>
<evidence type="ECO:0000256" key="1">
    <source>
        <dbReference type="ARBA" id="ARBA00004496"/>
    </source>
</evidence>
<evidence type="ECO:0000259" key="8">
    <source>
        <dbReference type="Pfam" id="PF21982"/>
    </source>
</evidence>
<dbReference type="GO" id="GO:0005737">
    <property type="term" value="C:cytoplasm"/>
    <property type="evidence" value="ECO:0007669"/>
    <property type="project" value="UniProtKB-SubCell"/>
</dbReference>
<organism evidence="9 10">
    <name type="scientific">Quadrisphaera setariae</name>
    <dbReference type="NCBI Taxonomy" id="2593304"/>
    <lineage>
        <taxon>Bacteria</taxon>
        <taxon>Bacillati</taxon>
        <taxon>Actinomycetota</taxon>
        <taxon>Actinomycetes</taxon>
        <taxon>Kineosporiales</taxon>
        <taxon>Kineosporiaceae</taxon>
        <taxon>Quadrisphaera</taxon>
    </lineage>
</organism>
<dbReference type="InterPro" id="IPR036388">
    <property type="entry name" value="WH-like_DNA-bd_sf"/>
</dbReference>
<feature type="domain" description="RecX third three-helical" evidence="7">
    <location>
        <begin position="110"/>
        <end position="155"/>
    </location>
</feature>
<dbReference type="Pfam" id="PF02631">
    <property type="entry name" value="RecX_HTH2"/>
    <property type="match status" value="1"/>
</dbReference>
<feature type="domain" description="RecX first three-helical" evidence="8">
    <location>
        <begin position="15"/>
        <end position="53"/>
    </location>
</feature>
<sequence>MSTRQGGGGDPVAVARDVVLRQLTAAPRSRAQLEKKLAERGVPDEAAEQVLDRFTEVGLVDDAAYAEVLVRSQRLTRGLGRRGLAHELRAKGVDDATAAVALEQVDDEAEEAAARDLVARRLRSMGALAPEVQTRRLAGMLARKGYPQGLVMRVVREAVRSAGAEDELDPED</sequence>
<dbReference type="InterPro" id="IPR053925">
    <property type="entry name" value="RecX_HTH_3rd"/>
</dbReference>
<dbReference type="Proteomes" id="UP000321234">
    <property type="component" value="Unassembled WGS sequence"/>
</dbReference>
<dbReference type="PANTHER" id="PTHR33602:SF1">
    <property type="entry name" value="REGULATORY PROTEIN RECX FAMILY PROTEIN"/>
    <property type="match status" value="1"/>
</dbReference>
<feature type="domain" description="RecX second three-helical" evidence="6">
    <location>
        <begin position="61"/>
        <end position="102"/>
    </location>
</feature>
<evidence type="ECO:0000256" key="4">
    <source>
        <dbReference type="ARBA" id="ARBA00022490"/>
    </source>
</evidence>
<accession>A0A5C8Z3P9</accession>
<dbReference type="InterPro" id="IPR053926">
    <property type="entry name" value="RecX_HTH_1st"/>
</dbReference>
<dbReference type="Gene3D" id="1.10.10.10">
    <property type="entry name" value="Winged helix-like DNA-binding domain superfamily/Winged helix DNA-binding domain"/>
    <property type="match status" value="2"/>
</dbReference>
<dbReference type="GO" id="GO:0006282">
    <property type="term" value="P:regulation of DNA repair"/>
    <property type="evidence" value="ECO:0007669"/>
    <property type="project" value="UniProtKB-UniRule"/>
</dbReference>
<dbReference type="HAMAP" id="MF_01114">
    <property type="entry name" value="RecX"/>
    <property type="match status" value="1"/>
</dbReference>
<evidence type="ECO:0000259" key="7">
    <source>
        <dbReference type="Pfam" id="PF21981"/>
    </source>
</evidence>
<proteinExistence type="inferred from homology"/>
<evidence type="ECO:0000256" key="3">
    <source>
        <dbReference type="ARBA" id="ARBA00018111"/>
    </source>
</evidence>
<protein>
    <recommendedName>
        <fullName evidence="3 5">Regulatory protein RecX</fullName>
    </recommendedName>
</protein>
<evidence type="ECO:0000313" key="9">
    <source>
        <dbReference type="EMBL" id="TXR52722.1"/>
    </source>
</evidence>
<dbReference type="InterPro" id="IPR003783">
    <property type="entry name" value="Regulatory_RecX"/>
</dbReference>
<dbReference type="EMBL" id="VKAC01000012">
    <property type="protein sequence ID" value="TXR52722.1"/>
    <property type="molecule type" value="Genomic_DNA"/>
</dbReference>
<name>A0A5C8Z3P9_9ACTN</name>
<dbReference type="PANTHER" id="PTHR33602">
    <property type="entry name" value="REGULATORY PROTEIN RECX FAMILY PROTEIN"/>
    <property type="match status" value="1"/>
</dbReference>
<evidence type="ECO:0000256" key="2">
    <source>
        <dbReference type="ARBA" id="ARBA00009695"/>
    </source>
</evidence>
<evidence type="ECO:0000259" key="6">
    <source>
        <dbReference type="Pfam" id="PF02631"/>
    </source>
</evidence>
<evidence type="ECO:0000256" key="5">
    <source>
        <dbReference type="HAMAP-Rule" id="MF_01114"/>
    </source>
</evidence>
<dbReference type="OrthoDB" id="5244465at2"/>
<dbReference type="Pfam" id="PF21981">
    <property type="entry name" value="RecX_HTH3"/>
    <property type="match status" value="1"/>
</dbReference>
<comment type="subcellular location">
    <subcellularLocation>
        <location evidence="1 5">Cytoplasm</location>
    </subcellularLocation>
</comment>